<protein>
    <submittedName>
        <fullName evidence="7">Glycoside hydrolase family 2</fullName>
    </submittedName>
</protein>
<dbReference type="InterPro" id="IPR013783">
    <property type="entry name" value="Ig-like_fold"/>
</dbReference>
<feature type="domain" description="Glycoside hydrolase family 2 immunoglobulin-like beta-sandwich" evidence="5">
    <location>
        <begin position="212"/>
        <end position="312"/>
    </location>
</feature>
<dbReference type="InterPro" id="IPR036156">
    <property type="entry name" value="Beta-gal/glucu_dom_sf"/>
</dbReference>
<gene>
    <name evidence="7" type="ORF">LQ567_23005</name>
</gene>
<dbReference type="GO" id="GO:0016787">
    <property type="term" value="F:hydrolase activity"/>
    <property type="evidence" value="ECO:0007669"/>
    <property type="project" value="UniProtKB-KW"/>
</dbReference>
<evidence type="ECO:0000313" key="7">
    <source>
        <dbReference type="EMBL" id="MCD2425672.1"/>
    </source>
</evidence>
<evidence type="ECO:0000259" key="6">
    <source>
        <dbReference type="Pfam" id="PF02837"/>
    </source>
</evidence>
<keyword evidence="8" id="KW-1185">Reference proteome</keyword>
<dbReference type="Gene3D" id="2.60.40.10">
    <property type="entry name" value="Immunoglobulins"/>
    <property type="match status" value="1"/>
</dbReference>
<proteinExistence type="inferred from homology"/>
<evidence type="ECO:0000259" key="5">
    <source>
        <dbReference type="Pfam" id="PF00703"/>
    </source>
</evidence>
<dbReference type="Proteomes" id="UP001199816">
    <property type="component" value="Unassembled WGS sequence"/>
</dbReference>
<keyword evidence="4" id="KW-0732">Signal</keyword>
<evidence type="ECO:0000256" key="2">
    <source>
        <dbReference type="ARBA" id="ARBA00022801"/>
    </source>
</evidence>
<dbReference type="InterPro" id="IPR006102">
    <property type="entry name" value="Ig-like_GH2"/>
</dbReference>
<dbReference type="Pfam" id="PF02837">
    <property type="entry name" value="Glyco_hydro_2_N"/>
    <property type="match status" value="1"/>
</dbReference>
<keyword evidence="3" id="KW-0326">Glycosidase</keyword>
<accession>A0ABS8PZH7</accession>
<feature type="domain" description="Glycosyl hydrolases family 2 sugar binding" evidence="6">
    <location>
        <begin position="31"/>
        <end position="166"/>
    </location>
</feature>
<dbReference type="SUPFAM" id="SSF51445">
    <property type="entry name" value="(Trans)glycosidases"/>
    <property type="match status" value="1"/>
</dbReference>
<feature type="chain" id="PRO_5045090519" evidence="4">
    <location>
        <begin position="27"/>
        <end position="921"/>
    </location>
</feature>
<dbReference type="RefSeq" id="WP_231008224.1">
    <property type="nucleotide sequence ID" value="NZ_JAJNEC010000007.1"/>
</dbReference>
<comment type="caution">
    <text evidence="7">The sequence shown here is derived from an EMBL/GenBank/DDBJ whole genome shotgun (WGS) entry which is preliminary data.</text>
</comment>
<evidence type="ECO:0000256" key="4">
    <source>
        <dbReference type="SAM" id="SignalP"/>
    </source>
</evidence>
<dbReference type="PANTHER" id="PTHR42732:SF1">
    <property type="entry name" value="BETA-MANNOSIDASE"/>
    <property type="match status" value="1"/>
</dbReference>
<dbReference type="EMBL" id="JAJNEC010000007">
    <property type="protein sequence ID" value="MCD2425672.1"/>
    <property type="molecule type" value="Genomic_DNA"/>
</dbReference>
<feature type="signal peptide" evidence="4">
    <location>
        <begin position="1"/>
        <end position="26"/>
    </location>
</feature>
<comment type="similarity">
    <text evidence="1">Belongs to the glycosyl hydrolase 2 family.</text>
</comment>
<sequence length="921" mass="104348">MRRLLPATTRSGWLCFFLFLFVQAHAQQDISLAGSWKLRLDKEDRGIKEQWFLKDEGQAIQLPGTLDDAGIGEAIKRDTNQMNKEVMIRLTRKHAYTGAAWYSKQIVIPQGWNDKMIRLYLERVIWNTRVWVDGRETGTGESLSVPHEFELSRYLTPGVHLLTIRIDNRKQYDISVNEMAHAYTDGTQIIWNGIIGAIKLSARNRLSVGMIQTYPDAVQKRVGLKIRLENQHPGIQKAVLKTAIFFGAKQVAVRTIPVSLASGTSDSEMECALGNQAKLWDEFHPQLYQVEVTLQTTGGKLLDRSKTSFGLRTLTNDRQTLRINGRPVFLRGTLECNIFPLTGYPPMTKEGWLKVFRAAKSYGLNHLRFHSWCPPEAAFEVADAMGFYLQVELPLWSMHAGEAAATNRFLEKEAIRISETYGNHPSFCLWSLGNELEGDFNWLHGLLMQLKQKDGRHLYTTTTFTFQKDHGRWPETGDDFFITQYTQKGWVRGQGVFNDHAPDFSTDYTGAVEGASVPLITHEIGQYSVYPNLREIHKYTGVLDPLNFKAVRNDLRKKNLLSLADSFTRASGVFAAQLYKEEMERALKTNGISGYQLLDLHDFPGQGTALVGILDAFWDSKQLVSPEAHRMYSSEVVPLIRFSKAVYTNNEVFKVAASVANFSAGPLTKALPQLTIKDQSGKLLFKKEWPAADLPVGNGSRIGETRFALHGLKNATALTVELKLNGTPYKNQWRIWVYPATIEDNADEVYVTRSFSETRRLLAEGKKVLFNPDTAALKGVNGRFAPVFWSPVHFPDQPGTMGILCNPQHPALQQFPTAFHSDWQWWDLITSSKTMILDALPAMTPVVRVIDNFFKNRKMANVIEARVGKGRLLMTSVNITDGLEQRPAARQLRYSFIRYMNSTRFMPETLLTPEQLQLLIQ</sequence>
<dbReference type="PANTHER" id="PTHR42732">
    <property type="entry name" value="BETA-GALACTOSIDASE"/>
    <property type="match status" value="1"/>
</dbReference>
<evidence type="ECO:0000256" key="1">
    <source>
        <dbReference type="ARBA" id="ARBA00007401"/>
    </source>
</evidence>
<evidence type="ECO:0000313" key="8">
    <source>
        <dbReference type="Proteomes" id="UP001199816"/>
    </source>
</evidence>
<dbReference type="SUPFAM" id="SSF49785">
    <property type="entry name" value="Galactose-binding domain-like"/>
    <property type="match status" value="1"/>
</dbReference>
<keyword evidence="2 7" id="KW-0378">Hydrolase</keyword>
<dbReference type="InterPro" id="IPR008979">
    <property type="entry name" value="Galactose-bd-like_sf"/>
</dbReference>
<reference evidence="7 8" key="1">
    <citation type="submission" date="2021-11" db="EMBL/GenBank/DDBJ databases">
        <title>Genomic of Niabella pedocola.</title>
        <authorList>
            <person name="Wu T."/>
        </authorList>
    </citation>
    <scope>NUCLEOTIDE SEQUENCE [LARGE SCALE GENOMIC DNA]</scope>
    <source>
        <strain evidence="7 8">JCM 31011</strain>
    </source>
</reference>
<dbReference type="Gene3D" id="3.20.20.80">
    <property type="entry name" value="Glycosidases"/>
    <property type="match status" value="1"/>
</dbReference>
<dbReference type="Gene3D" id="2.60.120.260">
    <property type="entry name" value="Galactose-binding domain-like"/>
    <property type="match status" value="1"/>
</dbReference>
<evidence type="ECO:0000256" key="3">
    <source>
        <dbReference type="ARBA" id="ARBA00023295"/>
    </source>
</evidence>
<organism evidence="7 8">
    <name type="scientific">Niabella pedocola</name>
    <dbReference type="NCBI Taxonomy" id="1752077"/>
    <lineage>
        <taxon>Bacteria</taxon>
        <taxon>Pseudomonadati</taxon>
        <taxon>Bacteroidota</taxon>
        <taxon>Chitinophagia</taxon>
        <taxon>Chitinophagales</taxon>
        <taxon>Chitinophagaceae</taxon>
        <taxon>Niabella</taxon>
    </lineage>
</organism>
<dbReference type="InterPro" id="IPR051913">
    <property type="entry name" value="GH2_Domain-Containing"/>
</dbReference>
<dbReference type="InterPro" id="IPR017853">
    <property type="entry name" value="GH"/>
</dbReference>
<dbReference type="InterPro" id="IPR006104">
    <property type="entry name" value="Glyco_hydro_2_N"/>
</dbReference>
<dbReference type="SUPFAM" id="SSF49303">
    <property type="entry name" value="beta-Galactosidase/glucuronidase domain"/>
    <property type="match status" value="1"/>
</dbReference>
<dbReference type="Pfam" id="PF00703">
    <property type="entry name" value="Glyco_hydro_2"/>
    <property type="match status" value="1"/>
</dbReference>
<name>A0ABS8PZH7_9BACT</name>